<keyword evidence="3" id="KW-1185">Reference proteome</keyword>
<reference evidence="2 3" key="1">
    <citation type="journal article" date="2011" name="J. Bacteriol.">
        <title>Genome sequence of Chthoniobacter flavus Ellin428, an aerobic heterotrophic soil bacterium.</title>
        <authorList>
            <person name="Kant R."/>
            <person name="van Passel M.W."/>
            <person name="Palva A."/>
            <person name="Lucas S."/>
            <person name="Lapidus A."/>
            <person name="Glavina Del Rio T."/>
            <person name="Dalin E."/>
            <person name="Tice H."/>
            <person name="Bruce D."/>
            <person name="Goodwin L."/>
            <person name="Pitluck S."/>
            <person name="Larimer F.W."/>
            <person name="Land M.L."/>
            <person name="Hauser L."/>
            <person name="Sangwan P."/>
            <person name="de Vos W.M."/>
            <person name="Janssen P.H."/>
            <person name="Smidt H."/>
        </authorList>
    </citation>
    <scope>NUCLEOTIDE SEQUENCE [LARGE SCALE GENOMIC DNA]</scope>
    <source>
        <strain evidence="2 3">Ellin428</strain>
    </source>
</reference>
<evidence type="ECO:0000313" key="3">
    <source>
        <dbReference type="Proteomes" id="UP000005824"/>
    </source>
</evidence>
<dbReference type="PANTHER" id="PTHR36833">
    <property type="entry name" value="SLR0610 PROTEIN-RELATED"/>
    <property type="match status" value="1"/>
</dbReference>
<keyword evidence="1" id="KW-1133">Transmembrane helix</keyword>
<dbReference type="EMBL" id="ABVL01000005">
    <property type="protein sequence ID" value="EDY20422.1"/>
    <property type="molecule type" value="Genomic_DNA"/>
</dbReference>
<dbReference type="PANTHER" id="PTHR36833:SF2">
    <property type="entry name" value="SLR0610 PROTEIN"/>
    <property type="match status" value="1"/>
</dbReference>
<dbReference type="Proteomes" id="UP000005824">
    <property type="component" value="Unassembled WGS sequence"/>
</dbReference>
<evidence type="ECO:0000256" key="1">
    <source>
        <dbReference type="SAM" id="Phobius"/>
    </source>
</evidence>
<dbReference type="eggNOG" id="COG3694">
    <property type="taxonomic scope" value="Bacteria"/>
</dbReference>
<evidence type="ECO:0008006" key="4">
    <source>
        <dbReference type="Google" id="ProtNLM"/>
    </source>
</evidence>
<accession>B4D0A8</accession>
<proteinExistence type="predicted"/>
<dbReference type="RefSeq" id="WP_006979671.1">
    <property type="nucleotide sequence ID" value="NZ_ABVL01000005.1"/>
</dbReference>
<sequence>MSRYLEIYWLMVRNSLIREMNFKANFLLWMVVEFLWFLGQIVFLEVIYGQVSNIAGWSKWECVLLVGTHQITSQIFQAFFYVNLAELPELIRTGRLDLNLLLPVDAQFAVSTRKFGMDNIVNALVGVAIVVFSLAKLHVVPSAMQIALYVVAISFGVAIHYAVMFGLATVAFWIVRAQGLIYGYFNVFNIARFPDSIFPFSVSR</sequence>
<evidence type="ECO:0000313" key="2">
    <source>
        <dbReference type="EMBL" id="EDY20422.1"/>
    </source>
</evidence>
<protein>
    <recommendedName>
        <fullName evidence="4">ABC transporter permease</fullName>
    </recommendedName>
</protein>
<gene>
    <name evidence="2" type="ORF">CfE428DRAFT_2346</name>
</gene>
<feature type="transmembrane region" description="Helical" evidence="1">
    <location>
        <begin position="146"/>
        <end position="175"/>
    </location>
</feature>
<feature type="transmembrane region" description="Helical" evidence="1">
    <location>
        <begin position="26"/>
        <end position="48"/>
    </location>
</feature>
<dbReference type="InParanoid" id="B4D0A8"/>
<comment type="caution">
    <text evidence="2">The sequence shown here is derived from an EMBL/GenBank/DDBJ whole genome shotgun (WGS) entry which is preliminary data.</text>
</comment>
<dbReference type="AlphaFoldDB" id="B4D0A8"/>
<organism evidence="2 3">
    <name type="scientific">Chthoniobacter flavus Ellin428</name>
    <dbReference type="NCBI Taxonomy" id="497964"/>
    <lineage>
        <taxon>Bacteria</taxon>
        <taxon>Pseudomonadati</taxon>
        <taxon>Verrucomicrobiota</taxon>
        <taxon>Spartobacteria</taxon>
        <taxon>Chthoniobacterales</taxon>
        <taxon>Chthoniobacteraceae</taxon>
        <taxon>Chthoniobacter</taxon>
    </lineage>
</organism>
<dbReference type="InterPro" id="IPR010390">
    <property type="entry name" value="ABC-2_transporter-like"/>
</dbReference>
<dbReference type="Pfam" id="PF06182">
    <property type="entry name" value="ABC2_membrane_6"/>
    <property type="match status" value="1"/>
</dbReference>
<name>B4D0A8_9BACT</name>
<keyword evidence="1" id="KW-0812">Transmembrane</keyword>
<keyword evidence="1" id="KW-0472">Membrane</keyword>
<dbReference type="STRING" id="497964.CfE428DRAFT_2346"/>
<feature type="transmembrane region" description="Helical" evidence="1">
    <location>
        <begin position="120"/>
        <end position="140"/>
    </location>
</feature>